<evidence type="ECO:0000256" key="2">
    <source>
        <dbReference type="ARBA" id="ARBA00022475"/>
    </source>
</evidence>
<dbReference type="GO" id="GO:0005886">
    <property type="term" value="C:plasma membrane"/>
    <property type="evidence" value="ECO:0007669"/>
    <property type="project" value="UniProtKB-SubCell"/>
</dbReference>
<dbReference type="InterPro" id="IPR003594">
    <property type="entry name" value="HATPase_dom"/>
</dbReference>
<keyword evidence="3" id="KW-0808">Transferase</keyword>
<dbReference type="Proteomes" id="UP000321248">
    <property type="component" value="Unassembled WGS sequence"/>
</dbReference>
<evidence type="ECO:0000259" key="11">
    <source>
        <dbReference type="Pfam" id="PF02518"/>
    </source>
</evidence>
<dbReference type="InterPro" id="IPR036890">
    <property type="entry name" value="HATPase_C_sf"/>
</dbReference>
<dbReference type="AlphaFoldDB" id="A0A5C8KKF4"/>
<reference evidence="14 15" key="1">
    <citation type="submission" date="2019-08" db="EMBL/GenBank/DDBJ databases">
        <authorList>
            <person name="Karlyshev A.V."/>
        </authorList>
    </citation>
    <scope>NUCLEOTIDE SEQUENCE [LARGE SCALE GENOMIC DNA]</scope>
    <source>
        <strain evidence="14 15">Alg18-2.2</strain>
    </source>
</reference>
<evidence type="ECO:0000256" key="5">
    <source>
        <dbReference type="ARBA" id="ARBA00022777"/>
    </source>
</evidence>
<feature type="coiled-coil region" evidence="9">
    <location>
        <begin position="274"/>
        <end position="318"/>
    </location>
</feature>
<evidence type="ECO:0000256" key="10">
    <source>
        <dbReference type="SAM" id="Phobius"/>
    </source>
</evidence>
<keyword evidence="8 10" id="KW-0472">Membrane</keyword>
<dbReference type="InterPro" id="IPR007895">
    <property type="entry name" value="MASE1"/>
</dbReference>
<evidence type="ECO:0000256" key="1">
    <source>
        <dbReference type="ARBA" id="ARBA00004651"/>
    </source>
</evidence>
<evidence type="ECO:0000256" key="7">
    <source>
        <dbReference type="ARBA" id="ARBA00023012"/>
    </source>
</evidence>
<evidence type="ECO:0000256" key="6">
    <source>
        <dbReference type="ARBA" id="ARBA00022989"/>
    </source>
</evidence>
<evidence type="ECO:0000256" key="8">
    <source>
        <dbReference type="ARBA" id="ARBA00023136"/>
    </source>
</evidence>
<feature type="transmembrane region" description="Helical" evidence="10">
    <location>
        <begin position="111"/>
        <end position="138"/>
    </location>
</feature>
<comment type="subcellular location">
    <subcellularLocation>
        <location evidence="1">Cell membrane</location>
        <topology evidence="1">Multi-pass membrane protein</topology>
    </subcellularLocation>
</comment>
<feature type="transmembrane region" description="Helical" evidence="10">
    <location>
        <begin position="144"/>
        <end position="166"/>
    </location>
</feature>
<comment type="caution">
    <text evidence="14">The sequence shown here is derived from an EMBL/GenBank/DDBJ whole genome shotgun (WGS) entry which is preliminary data.</text>
</comment>
<keyword evidence="5" id="KW-0418">Kinase</keyword>
<feature type="domain" description="Signal transduction histidine kinase subgroup 3 dimerisation and phosphoacceptor" evidence="13">
    <location>
        <begin position="320"/>
        <end position="372"/>
    </location>
</feature>
<evidence type="ECO:0000256" key="4">
    <source>
        <dbReference type="ARBA" id="ARBA00022692"/>
    </source>
</evidence>
<dbReference type="PANTHER" id="PTHR24421">
    <property type="entry name" value="NITRATE/NITRITE SENSOR PROTEIN NARX-RELATED"/>
    <property type="match status" value="1"/>
</dbReference>
<dbReference type="GO" id="GO:0046983">
    <property type="term" value="F:protein dimerization activity"/>
    <property type="evidence" value="ECO:0007669"/>
    <property type="project" value="InterPro"/>
</dbReference>
<name>A0A5C8KKF4_9GAMM</name>
<keyword evidence="15" id="KW-1185">Reference proteome</keyword>
<sequence length="531" mass="58255">MTSLLTRQLPLLLLTAAVYYLAAEPSHLHWYLPSGLLFAALWLLPPRYRAALVLGGIAARTLRGHLAGGWESVPEFVLGNVPQPLICLMGVLLLLHWRVAPQMLGTLQGMARLLVVAVATAALITAGNIAFMLVHPVWSPSLEYAMTVTLGDFLGILLVAPLAAWLVSPDNRSGSARIPAEVLVWIVPVVITFVLLARWQDGTAVGEMLRLLLLGALVLSAMRHGWRGAALSAAMVSTAVALERPLDAWTDNTVWMQLFVAVAGSMALLLGASVDSLRRHARELEDRQVALQRAHGKQQELVREVRLASERNLRAEERARREVAHELHDEVGQTLTALQTHVKLIEPVFAQVDRIDMARRIADLTVAMRRSLGGLLETLQPVALDELGLYGAIDSGPIRAMMEDAGVDFELQLQGEARLIGQLDELVRTAVYRVVQEATTNVVRHARASRCLVRLRLGRRDEQLWLFLDIRDDGRGFPAPLRRGLGLQGMQDRYRALGGVLLIASSSAGMRLHGLLRQPLGEEPALEGLPD</sequence>
<keyword evidence="6 10" id="KW-1133">Transmembrane helix</keyword>
<feature type="transmembrane region" description="Helical" evidence="10">
    <location>
        <begin position="254"/>
        <end position="274"/>
    </location>
</feature>
<dbReference type="CDD" id="cd16917">
    <property type="entry name" value="HATPase_UhpB-NarQ-NarX-like"/>
    <property type="match status" value="1"/>
</dbReference>
<dbReference type="InterPro" id="IPR050482">
    <property type="entry name" value="Sensor_HK_TwoCompSys"/>
</dbReference>
<accession>A0A5C8KKF4</accession>
<dbReference type="Pfam" id="PF02518">
    <property type="entry name" value="HATPase_c"/>
    <property type="match status" value="1"/>
</dbReference>
<feature type="transmembrane region" description="Helical" evidence="10">
    <location>
        <begin position="178"/>
        <end position="196"/>
    </location>
</feature>
<evidence type="ECO:0000256" key="9">
    <source>
        <dbReference type="SAM" id="Coils"/>
    </source>
</evidence>
<keyword evidence="9" id="KW-0175">Coiled coil</keyword>
<dbReference type="Gene3D" id="3.30.565.10">
    <property type="entry name" value="Histidine kinase-like ATPase, C-terminal domain"/>
    <property type="match status" value="1"/>
</dbReference>
<dbReference type="OrthoDB" id="9797605at2"/>
<organism evidence="14 15">
    <name type="scientific">Alkalisalibacterium limincola</name>
    <dbReference type="NCBI Taxonomy" id="2699169"/>
    <lineage>
        <taxon>Bacteria</taxon>
        <taxon>Pseudomonadati</taxon>
        <taxon>Pseudomonadota</taxon>
        <taxon>Gammaproteobacteria</taxon>
        <taxon>Lysobacterales</taxon>
        <taxon>Lysobacteraceae</taxon>
        <taxon>Alkalisalibacterium</taxon>
    </lineage>
</organism>
<evidence type="ECO:0000259" key="12">
    <source>
        <dbReference type="Pfam" id="PF05231"/>
    </source>
</evidence>
<evidence type="ECO:0008006" key="16">
    <source>
        <dbReference type="Google" id="ProtNLM"/>
    </source>
</evidence>
<keyword evidence="4 10" id="KW-0812">Transmembrane</keyword>
<dbReference type="Pfam" id="PF07730">
    <property type="entry name" value="HisKA_3"/>
    <property type="match status" value="1"/>
</dbReference>
<dbReference type="RefSeq" id="WP_147892502.1">
    <property type="nucleotide sequence ID" value="NZ_VRTS01000011.1"/>
</dbReference>
<dbReference type="SUPFAM" id="SSF55874">
    <property type="entry name" value="ATPase domain of HSP90 chaperone/DNA topoisomerase II/histidine kinase"/>
    <property type="match status" value="1"/>
</dbReference>
<evidence type="ECO:0000256" key="3">
    <source>
        <dbReference type="ARBA" id="ARBA00022679"/>
    </source>
</evidence>
<protein>
    <recommendedName>
        <fullName evidence="16">Sensor histidine kinase</fullName>
    </recommendedName>
</protein>
<evidence type="ECO:0000313" key="14">
    <source>
        <dbReference type="EMBL" id="TXK59727.1"/>
    </source>
</evidence>
<proteinExistence type="predicted"/>
<feature type="domain" description="Histidine kinase/HSP90-like ATPase" evidence="11">
    <location>
        <begin position="429"/>
        <end position="506"/>
    </location>
</feature>
<dbReference type="Gene3D" id="1.20.5.1930">
    <property type="match status" value="1"/>
</dbReference>
<dbReference type="GO" id="GO:0000155">
    <property type="term" value="F:phosphorelay sensor kinase activity"/>
    <property type="evidence" value="ECO:0007669"/>
    <property type="project" value="InterPro"/>
</dbReference>
<feature type="transmembrane region" description="Helical" evidence="10">
    <location>
        <begin position="81"/>
        <end position="99"/>
    </location>
</feature>
<feature type="domain" description="MASE1" evidence="12">
    <location>
        <begin position="18"/>
        <end position="274"/>
    </location>
</feature>
<gene>
    <name evidence="14" type="ORF">FU658_13175</name>
</gene>
<dbReference type="Pfam" id="PF05231">
    <property type="entry name" value="MASE1"/>
    <property type="match status" value="1"/>
</dbReference>
<keyword evidence="7" id="KW-0902">Two-component regulatory system</keyword>
<dbReference type="EMBL" id="VRTS01000011">
    <property type="protein sequence ID" value="TXK59727.1"/>
    <property type="molecule type" value="Genomic_DNA"/>
</dbReference>
<evidence type="ECO:0000313" key="15">
    <source>
        <dbReference type="Proteomes" id="UP000321248"/>
    </source>
</evidence>
<keyword evidence="2" id="KW-1003">Cell membrane</keyword>
<evidence type="ECO:0000259" key="13">
    <source>
        <dbReference type="Pfam" id="PF07730"/>
    </source>
</evidence>
<dbReference type="InterPro" id="IPR011712">
    <property type="entry name" value="Sig_transdc_His_kin_sub3_dim/P"/>
</dbReference>